<dbReference type="Pfam" id="PF01645">
    <property type="entry name" value="Glu_synthase"/>
    <property type="match status" value="1"/>
</dbReference>
<dbReference type="SUPFAM" id="SSF51395">
    <property type="entry name" value="FMN-linked oxidoreductases"/>
    <property type="match status" value="1"/>
</dbReference>
<dbReference type="InterPro" id="IPR027283">
    <property type="entry name" value="YerD"/>
</dbReference>
<dbReference type="Proteomes" id="UP001565369">
    <property type="component" value="Unassembled WGS sequence"/>
</dbReference>
<evidence type="ECO:0000256" key="3">
    <source>
        <dbReference type="SAM" id="Phobius"/>
    </source>
</evidence>
<name>A0ABV4FPT4_9BRAD</name>
<comment type="caution">
    <text evidence="5">The sequence shown here is derived from an EMBL/GenBank/DDBJ whole genome shotgun (WGS) entry which is preliminary data.</text>
</comment>
<evidence type="ECO:0000313" key="6">
    <source>
        <dbReference type="Proteomes" id="UP001565369"/>
    </source>
</evidence>
<dbReference type="PIRSF" id="PIRSF006429">
    <property type="entry name" value="GOGAT_lg_2"/>
    <property type="match status" value="1"/>
</dbReference>
<reference evidence="5 6" key="1">
    <citation type="submission" date="2024-07" db="EMBL/GenBank/DDBJ databases">
        <title>Genomic Encyclopedia of Type Strains, Phase V (KMG-V): Genome sequencing to study the core and pangenomes of soil and plant-associated prokaryotes.</title>
        <authorList>
            <person name="Whitman W."/>
        </authorList>
    </citation>
    <scope>NUCLEOTIDE SEQUENCE [LARGE SCALE GENOMIC DNA]</scope>
    <source>
        <strain evidence="5 6">USDA 152</strain>
    </source>
</reference>
<evidence type="ECO:0000313" key="5">
    <source>
        <dbReference type="EMBL" id="MEY9453155.1"/>
    </source>
</evidence>
<evidence type="ECO:0000256" key="2">
    <source>
        <dbReference type="PIRNR" id="PIRNR006429"/>
    </source>
</evidence>
<dbReference type="EMBL" id="JBGBZJ010000003">
    <property type="protein sequence ID" value="MEY9453155.1"/>
    <property type="molecule type" value="Genomic_DNA"/>
</dbReference>
<proteinExistence type="inferred from homology"/>
<dbReference type="PIRSF" id="PIRSF500060">
    <property type="entry name" value="UCP500060"/>
    <property type="match status" value="1"/>
</dbReference>
<evidence type="ECO:0000259" key="4">
    <source>
        <dbReference type="Pfam" id="PF01645"/>
    </source>
</evidence>
<dbReference type="PANTHER" id="PTHR43819">
    <property type="entry name" value="ARCHAEAL-TYPE GLUTAMATE SYNTHASE [NADPH]"/>
    <property type="match status" value="1"/>
</dbReference>
<accession>A0ABV4FPT4</accession>
<sequence>MTGKGVSYRLIAGERMGIVADDTKTQDFSQHSSHKRLPLAEEGIMETLLLPFSPRFIVLTICAVVTALLIGIGIADRKIFDILLVPILIFGALTLLGVRDLLQKSHAVLRNYPISAHIRFLLEEIRPEMRQYFFESEKDGMPFSRDTRAVVYQRAKMELDKRPFGTQEDVYRQGYEWMHHSVSPKAHAEEKFRISIGGPDCKKPYSASVFNISAMSFGALSPNAVRALNAGARKGGFAHDTGEGGVSPYHREMGGDIIWEIGSGYFGCRHLDGTFDPEAFARVAGDDQIKMVELKVSQGAKPGHGGVLPAAKVSEEISKIRGVAMGEDCISPASHRAFSTPAGMMQFIAEMRRLSGGKPAGFKLCIGHPWEFLAICKAMLQTGIYPDFIVVDGNEGGTGAAPLEFMDHLGMPMREGVNFVHNALIGINARDRIKIGASGKIATAFDMARAMAIGADYCNSARGFMFSLGCIQSLSCHTDRCPTGVATQDPTRARALYVPLKIDRVHNYHHATLHSLTELIAAAGLEHPQQLRPIHFTQRTSTTDVRSFAQLYPALRPGELLEGTEDPRFRDAWRMAQAETFQPAP</sequence>
<keyword evidence="3" id="KW-1133">Transmembrane helix</keyword>
<comment type="similarity">
    <text evidence="1 2">Belongs to the glutamate synthase family.</text>
</comment>
<dbReference type="PANTHER" id="PTHR43819:SF1">
    <property type="entry name" value="ARCHAEAL-TYPE GLUTAMATE SYNTHASE [NADPH]"/>
    <property type="match status" value="1"/>
</dbReference>
<dbReference type="CDD" id="cd02808">
    <property type="entry name" value="GltS_FMN"/>
    <property type="match status" value="1"/>
</dbReference>
<keyword evidence="3" id="KW-0472">Membrane</keyword>
<organism evidence="5 6">
    <name type="scientific">Bradyrhizobium ottawaense</name>
    <dbReference type="NCBI Taxonomy" id="931866"/>
    <lineage>
        <taxon>Bacteria</taxon>
        <taxon>Pseudomonadati</taxon>
        <taxon>Pseudomonadota</taxon>
        <taxon>Alphaproteobacteria</taxon>
        <taxon>Hyphomicrobiales</taxon>
        <taxon>Nitrobacteraceae</taxon>
        <taxon>Bradyrhizobium</taxon>
    </lineage>
</organism>
<dbReference type="InterPro" id="IPR024188">
    <property type="entry name" value="GltB"/>
</dbReference>
<protein>
    <submittedName>
        <fullName evidence="5">Glutamate synthase domain-containing protein 2</fullName>
    </submittedName>
</protein>
<keyword evidence="3" id="KW-0812">Transmembrane</keyword>
<feature type="transmembrane region" description="Helical" evidence="3">
    <location>
        <begin position="82"/>
        <end position="102"/>
    </location>
</feature>
<gene>
    <name evidence="5" type="ORF">ABIG07_002103</name>
</gene>
<dbReference type="Gene3D" id="3.20.20.70">
    <property type="entry name" value="Aldolase class I"/>
    <property type="match status" value="1"/>
</dbReference>
<feature type="domain" description="Glutamate synthase" evidence="4">
    <location>
        <begin position="207"/>
        <end position="525"/>
    </location>
</feature>
<evidence type="ECO:0000256" key="1">
    <source>
        <dbReference type="ARBA" id="ARBA00009716"/>
    </source>
</evidence>
<feature type="transmembrane region" description="Helical" evidence="3">
    <location>
        <begin position="56"/>
        <end position="75"/>
    </location>
</feature>
<dbReference type="InterPro" id="IPR013785">
    <property type="entry name" value="Aldolase_TIM"/>
</dbReference>
<keyword evidence="6" id="KW-1185">Reference proteome</keyword>
<dbReference type="InterPro" id="IPR002932">
    <property type="entry name" value="Glu_synthdom"/>
</dbReference>